<comment type="caution">
    <text evidence="1">The sequence shown here is derived from an EMBL/GenBank/DDBJ whole genome shotgun (WGS) entry which is preliminary data.</text>
</comment>
<reference evidence="1 2" key="1">
    <citation type="submission" date="2021-06" db="EMBL/GenBank/DDBJ databases">
        <authorList>
            <person name="Kallberg Y."/>
            <person name="Tangrot J."/>
            <person name="Rosling A."/>
        </authorList>
    </citation>
    <scope>NUCLEOTIDE SEQUENCE [LARGE SCALE GENOMIC DNA]</scope>
    <source>
        <strain evidence="1 2">120-4 pot B 10/14</strain>
    </source>
</reference>
<protein>
    <submittedName>
        <fullName evidence="1">18537_t:CDS:1</fullName>
    </submittedName>
</protein>
<dbReference type="Proteomes" id="UP000789901">
    <property type="component" value="Unassembled WGS sequence"/>
</dbReference>
<gene>
    <name evidence="1" type="ORF">GMARGA_LOCUS7216</name>
</gene>
<name>A0ABN7UJA8_GIGMA</name>
<proteinExistence type="predicted"/>
<keyword evidence="2" id="KW-1185">Reference proteome</keyword>
<organism evidence="1 2">
    <name type="scientific">Gigaspora margarita</name>
    <dbReference type="NCBI Taxonomy" id="4874"/>
    <lineage>
        <taxon>Eukaryota</taxon>
        <taxon>Fungi</taxon>
        <taxon>Fungi incertae sedis</taxon>
        <taxon>Mucoromycota</taxon>
        <taxon>Glomeromycotina</taxon>
        <taxon>Glomeromycetes</taxon>
        <taxon>Diversisporales</taxon>
        <taxon>Gigasporaceae</taxon>
        <taxon>Gigaspora</taxon>
    </lineage>
</organism>
<sequence>MGVLATYLHRSSSFSYAIIRHFANAVSVLNVCTWTSHSVGLTVPLKRTL</sequence>
<accession>A0ABN7UJA8</accession>
<evidence type="ECO:0000313" key="2">
    <source>
        <dbReference type="Proteomes" id="UP000789901"/>
    </source>
</evidence>
<evidence type="ECO:0000313" key="1">
    <source>
        <dbReference type="EMBL" id="CAG8608113.1"/>
    </source>
</evidence>
<dbReference type="EMBL" id="CAJVQB010003439">
    <property type="protein sequence ID" value="CAG8608113.1"/>
    <property type="molecule type" value="Genomic_DNA"/>
</dbReference>